<evidence type="ECO:0000259" key="4">
    <source>
        <dbReference type="PROSITE" id="PS51473"/>
    </source>
</evidence>
<protein>
    <recommendedName>
        <fullName evidence="4">Gnk2-homologous domain-containing protein</fullName>
    </recommendedName>
</protein>
<dbReference type="EMBL" id="OZ034819">
    <property type="protein sequence ID" value="CAL1392183.1"/>
    <property type="molecule type" value="Genomic_DNA"/>
</dbReference>
<dbReference type="Proteomes" id="UP001497516">
    <property type="component" value="Chromosome 6"/>
</dbReference>
<dbReference type="InterPro" id="IPR038408">
    <property type="entry name" value="GNK2_sf"/>
</dbReference>
<keyword evidence="2" id="KW-0677">Repeat</keyword>
<dbReference type="InterPro" id="IPR002902">
    <property type="entry name" value="GNK2"/>
</dbReference>
<dbReference type="Pfam" id="PF01657">
    <property type="entry name" value="Stress-antifung"/>
    <property type="match status" value="1"/>
</dbReference>
<evidence type="ECO:0000256" key="1">
    <source>
        <dbReference type="ARBA" id="ARBA00022729"/>
    </source>
</evidence>
<dbReference type="AlphaFoldDB" id="A0AAV2F2W3"/>
<keyword evidence="1" id="KW-0732">Signal</keyword>
<keyword evidence="6" id="KW-1185">Reference proteome</keyword>
<sequence>MRHFLNCTHPAAEFLVLLLIVTVVAAGYLAGSTGADICGTGKSTDPDPTTFAGYVDYVLDDLVQNTASSPYGDNKGAIYYEKFYPDISPGAARGNSICHGKGSDCQKCLSDILKYLKPCDAFTTGSAQYAGCSMQFQQY</sequence>
<keyword evidence="3" id="KW-0812">Transmembrane</keyword>
<accession>A0AAV2F2W3</accession>
<keyword evidence="3" id="KW-1133">Transmembrane helix</keyword>
<feature type="domain" description="Gnk2-homologous" evidence="4">
    <location>
        <begin position="33"/>
        <end position="139"/>
    </location>
</feature>
<evidence type="ECO:0000256" key="3">
    <source>
        <dbReference type="SAM" id="Phobius"/>
    </source>
</evidence>
<name>A0AAV2F2W3_9ROSI</name>
<evidence type="ECO:0000313" key="5">
    <source>
        <dbReference type="EMBL" id="CAL1392183.1"/>
    </source>
</evidence>
<keyword evidence="3" id="KW-0472">Membrane</keyword>
<dbReference type="PROSITE" id="PS51473">
    <property type="entry name" value="GNK2"/>
    <property type="match status" value="1"/>
</dbReference>
<dbReference type="Gene3D" id="3.30.430.20">
    <property type="entry name" value="Gnk2 domain, C-X8-C-X2-C motif"/>
    <property type="match status" value="1"/>
</dbReference>
<gene>
    <name evidence="5" type="ORF">LTRI10_LOCUS32849</name>
</gene>
<organism evidence="5 6">
    <name type="scientific">Linum trigynum</name>
    <dbReference type="NCBI Taxonomy" id="586398"/>
    <lineage>
        <taxon>Eukaryota</taxon>
        <taxon>Viridiplantae</taxon>
        <taxon>Streptophyta</taxon>
        <taxon>Embryophyta</taxon>
        <taxon>Tracheophyta</taxon>
        <taxon>Spermatophyta</taxon>
        <taxon>Magnoliopsida</taxon>
        <taxon>eudicotyledons</taxon>
        <taxon>Gunneridae</taxon>
        <taxon>Pentapetalae</taxon>
        <taxon>rosids</taxon>
        <taxon>fabids</taxon>
        <taxon>Malpighiales</taxon>
        <taxon>Linaceae</taxon>
        <taxon>Linum</taxon>
    </lineage>
</organism>
<reference evidence="5 6" key="1">
    <citation type="submission" date="2024-04" db="EMBL/GenBank/DDBJ databases">
        <authorList>
            <person name="Fracassetti M."/>
        </authorList>
    </citation>
    <scope>NUCLEOTIDE SEQUENCE [LARGE SCALE GENOMIC DNA]</scope>
</reference>
<evidence type="ECO:0000313" key="6">
    <source>
        <dbReference type="Proteomes" id="UP001497516"/>
    </source>
</evidence>
<evidence type="ECO:0000256" key="2">
    <source>
        <dbReference type="ARBA" id="ARBA00022737"/>
    </source>
</evidence>
<proteinExistence type="predicted"/>
<feature type="transmembrane region" description="Helical" evidence="3">
    <location>
        <begin position="12"/>
        <end position="30"/>
    </location>
</feature>